<keyword evidence="1" id="KW-0175">Coiled coil</keyword>
<sequence>MSNQNVNHAYLGFGTNGVPLIGSALPAYPVGVDALTQFFANMADQNANHALLGFGTNGAVPFKSANAFPAGVDPLPQFLANMDRHEQNKEESKNQARILELEHQNKELAEQIAKSNSANVPLGQAHRRIGELEQEMIENAKLVQKLGEEKENQTLVIEKLGSEKAEISKQVEAQNLKIEKLETANKKLEQDAQQQRDAHQMKINEQSEKMQKIEADLQNQIKLSANQKTSVEARDAKIGQLQNQLAEKNTKLESVQSEANKIEKELQTAQRQLIARQEALDSSERNAMDLKAEIDQLKKNHQAIIRGFENNIILLRQQLSNQANTMAKMRAANENAEKTTTGKLRQAHINNVALQTSLSEATGKYDLLRGVVAEQKQDLDAVNREVNNLKARCKFAEESVARAKGELQLQMGTVDELTKQLGEQEAAKDELQKKLDAFNSAKAAFNLATAQVDAAGTSDLPKGRKRPNNATGKAAPLTLLISQSNLCTSFYDHVSPTSLKSYLFHMLSLLCILHPMSYMHLHSYFPSHLLLRSRISSTLRSPRLSGVNGLISLIP</sequence>
<accession>A0A2G5V904</accession>
<keyword evidence="3" id="KW-1185">Reference proteome</keyword>
<proteinExistence type="predicted"/>
<dbReference type="EMBL" id="PDUG01000002">
    <property type="protein sequence ID" value="PIC48273.1"/>
    <property type="molecule type" value="Genomic_DNA"/>
</dbReference>
<evidence type="ECO:0000313" key="3">
    <source>
        <dbReference type="Proteomes" id="UP000230233"/>
    </source>
</evidence>
<reference evidence="3" key="1">
    <citation type="submission" date="2017-10" db="EMBL/GenBank/DDBJ databases">
        <title>Rapid genome shrinkage in a self-fertile nematode reveals novel sperm competition proteins.</title>
        <authorList>
            <person name="Yin D."/>
            <person name="Schwarz E.M."/>
            <person name="Thomas C.G."/>
            <person name="Felde R.L."/>
            <person name="Korf I.F."/>
            <person name="Cutter A.D."/>
            <person name="Schartner C.M."/>
            <person name="Ralston E.J."/>
            <person name="Meyer B.J."/>
            <person name="Haag E.S."/>
        </authorList>
    </citation>
    <scope>NUCLEOTIDE SEQUENCE [LARGE SCALE GENOMIC DNA]</scope>
    <source>
        <strain evidence="3">JU1422</strain>
    </source>
</reference>
<name>A0A2G5V904_9PELO</name>
<dbReference type="AlphaFoldDB" id="A0A2G5V904"/>
<evidence type="ECO:0000313" key="2">
    <source>
        <dbReference type="EMBL" id="PIC48273.1"/>
    </source>
</evidence>
<protein>
    <submittedName>
        <fullName evidence="2">Uncharacterized protein</fullName>
    </submittedName>
</protein>
<evidence type="ECO:0000256" key="1">
    <source>
        <dbReference type="SAM" id="Coils"/>
    </source>
</evidence>
<organism evidence="2 3">
    <name type="scientific">Caenorhabditis nigoni</name>
    <dbReference type="NCBI Taxonomy" id="1611254"/>
    <lineage>
        <taxon>Eukaryota</taxon>
        <taxon>Metazoa</taxon>
        <taxon>Ecdysozoa</taxon>
        <taxon>Nematoda</taxon>
        <taxon>Chromadorea</taxon>
        <taxon>Rhabditida</taxon>
        <taxon>Rhabditina</taxon>
        <taxon>Rhabditomorpha</taxon>
        <taxon>Rhabditoidea</taxon>
        <taxon>Rhabditidae</taxon>
        <taxon>Peloderinae</taxon>
        <taxon>Caenorhabditis</taxon>
    </lineage>
</organism>
<dbReference type="STRING" id="1611254.A0A2G5V904"/>
<feature type="coiled-coil region" evidence="1">
    <location>
        <begin position="75"/>
        <end position="339"/>
    </location>
</feature>
<comment type="caution">
    <text evidence="2">The sequence shown here is derived from an EMBL/GenBank/DDBJ whole genome shotgun (WGS) entry which is preliminary data.</text>
</comment>
<dbReference type="Proteomes" id="UP000230233">
    <property type="component" value="Chromosome II"/>
</dbReference>
<feature type="coiled-coil region" evidence="1">
    <location>
        <begin position="372"/>
        <end position="441"/>
    </location>
</feature>
<gene>
    <name evidence="2" type="primary">Cnig_chr_II.g7311</name>
    <name evidence="2" type="ORF">B9Z55_007311</name>
</gene>